<reference evidence="9 10" key="1">
    <citation type="journal article" date="2012" name="Stand. Genomic Sci.">
        <title>Genome sequence of the orange-pigmented seawater bacterium Owenweeksia hongkongensis type strain (UST20020801(T)).</title>
        <authorList>
            <person name="Riedel T."/>
            <person name="Held B."/>
            <person name="Nolan M."/>
            <person name="Lucas S."/>
            <person name="Lapidus A."/>
            <person name="Tice H."/>
            <person name="Del Rio T.G."/>
            <person name="Cheng J.F."/>
            <person name="Han C."/>
            <person name="Tapia R."/>
            <person name="Goodwin L.A."/>
            <person name="Pitluck S."/>
            <person name="Liolios K."/>
            <person name="Mavromatis K."/>
            <person name="Pagani I."/>
            <person name="Ivanova N."/>
            <person name="Mikhailova N."/>
            <person name="Pati A."/>
            <person name="Chen A."/>
            <person name="Palaniappan K."/>
            <person name="Rohde M."/>
            <person name="Tindall B.J."/>
            <person name="Detter J.C."/>
            <person name="Goker M."/>
            <person name="Woyke T."/>
            <person name="Bristow J."/>
            <person name="Eisen J.A."/>
            <person name="Markowitz V."/>
            <person name="Hugenholtz P."/>
            <person name="Klenk H.P."/>
            <person name="Kyrpides N.C."/>
        </authorList>
    </citation>
    <scope>NUCLEOTIDE SEQUENCE</scope>
    <source>
        <strain evidence="10">DSM 17368 / JCM 12287 / NRRL B-23963</strain>
    </source>
</reference>
<keyword evidence="10" id="KW-1185">Reference proteome</keyword>
<evidence type="ECO:0000256" key="3">
    <source>
        <dbReference type="ARBA" id="ARBA00022448"/>
    </source>
</evidence>
<evidence type="ECO:0000256" key="1">
    <source>
        <dbReference type="ARBA" id="ARBA00004442"/>
    </source>
</evidence>
<protein>
    <submittedName>
        <fullName evidence="9">Outer membrane protein</fullName>
    </submittedName>
</protein>
<dbReference type="PANTHER" id="PTHR30026:SF20">
    <property type="entry name" value="OUTER MEMBRANE PROTEIN TOLC"/>
    <property type="match status" value="1"/>
</dbReference>
<dbReference type="KEGG" id="oho:Oweho_2202"/>
<evidence type="ECO:0000256" key="6">
    <source>
        <dbReference type="ARBA" id="ARBA00023136"/>
    </source>
</evidence>
<dbReference type="InterPro" id="IPR051906">
    <property type="entry name" value="TolC-like"/>
</dbReference>
<dbReference type="EMBL" id="CP003156">
    <property type="protein sequence ID" value="AEV33176.1"/>
    <property type="molecule type" value="Genomic_DNA"/>
</dbReference>
<dbReference type="InterPro" id="IPR003423">
    <property type="entry name" value="OMP_efflux"/>
</dbReference>
<accession>G8R4Q2</accession>
<keyword evidence="6" id="KW-0472">Membrane</keyword>
<dbReference type="Proteomes" id="UP000005631">
    <property type="component" value="Chromosome"/>
</dbReference>
<proteinExistence type="inferred from homology"/>
<keyword evidence="7" id="KW-0998">Cell outer membrane</keyword>
<comment type="subcellular location">
    <subcellularLocation>
        <location evidence="1">Cell outer membrane</location>
    </subcellularLocation>
</comment>
<dbReference type="GO" id="GO:0015288">
    <property type="term" value="F:porin activity"/>
    <property type="evidence" value="ECO:0007669"/>
    <property type="project" value="TreeGrafter"/>
</dbReference>
<dbReference type="OrthoDB" id="367883at2"/>
<dbReference type="AlphaFoldDB" id="G8R4Q2"/>
<name>G8R4Q2_OWEHD</name>
<evidence type="ECO:0000313" key="10">
    <source>
        <dbReference type="Proteomes" id="UP000005631"/>
    </source>
</evidence>
<dbReference type="GO" id="GO:0009279">
    <property type="term" value="C:cell outer membrane"/>
    <property type="evidence" value="ECO:0007669"/>
    <property type="project" value="UniProtKB-SubCell"/>
</dbReference>
<dbReference type="Pfam" id="PF02321">
    <property type="entry name" value="OEP"/>
    <property type="match status" value="2"/>
</dbReference>
<dbReference type="Gene3D" id="1.20.1600.10">
    <property type="entry name" value="Outer membrane efflux proteins (OEP)"/>
    <property type="match status" value="1"/>
</dbReference>
<gene>
    <name evidence="9" type="ordered locus">Oweho_2202</name>
</gene>
<feature type="coiled-coil region" evidence="8">
    <location>
        <begin position="163"/>
        <end position="221"/>
    </location>
</feature>
<evidence type="ECO:0000256" key="4">
    <source>
        <dbReference type="ARBA" id="ARBA00022452"/>
    </source>
</evidence>
<dbReference type="SUPFAM" id="SSF56954">
    <property type="entry name" value="Outer membrane efflux proteins (OEP)"/>
    <property type="match status" value="1"/>
</dbReference>
<evidence type="ECO:0000256" key="7">
    <source>
        <dbReference type="ARBA" id="ARBA00023237"/>
    </source>
</evidence>
<sequence>MRTLGLLMLMVFGVTAWSQVDEEKENKTAFSLKEAQEYALTHAFSNRDRELEFEKAKRTINETRAIGLPQVSAGLDFTYNAQIGKTAIPSESFPGMAPGDIFYLPMGVTYSNIGNLNVNQLIFDGSYFVALQASKVVKEGARLDVQRSEIEIRRDVAQAYYGVLVTEETIEIIKENVESLQKNFKETRALYDNGFVEEQDVDQLELLVTGLENTLDRSERQLILAKMLLNFNMGRYIETEIELTDKTEELMVSEEAVQESAFKLDANVNFKYVQAVERGAQLSVKNEKWKYAPTISGFVRHGQSNYTNDFDQTFDFNHYWIPNTAIGASLKWDLFTGLRRNAVTQKAKLDLEQATLARMQTANQLTMQYEQAKSDYEYAFDNYNTTKRNVELSKRIRDKTRIKYQEGISSSLDLTQVENQYFEIQQNYLQALQQLLNAKENLDAAIGQP</sequence>
<dbReference type="RefSeq" id="WP_014202525.1">
    <property type="nucleotide sequence ID" value="NC_016599.1"/>
</dbReference>
<dbReference type="GO" id="GO:0015562">
    <property type="term" value="F:efflux transmembrane transporter activity"/>
    <property type="evidence" value="ECO:0007669"/>
    <property type="project" value="InterPro"/>
</dbReference>
<dbReference type="eggNOG" id="COG1538">
    <property type="taxonomic scope" value="Bacteria"/>
</dbReference>
<evidence type="ECO:0000256" key="5">
    <source>
        <dbReference type="ARBA" id="ARBA00022692"/>
    </source>
</evidence>
<evidence type="ECO:0000313" key="9">
    <source>
        <dbReference type="EMBL" id="AEV33176.1"/>
    </source>
</evidence>
<dbReference type="PANTHER" id="PTHR30026">
    <property type="entry name" value="OUTER MEMBRANE PROTEIN TOLC"/>
    <property type="match status" value="1"/>
</dbReference>
<keyword evidence="8" id="KW-0175">Coiled coil</keyword>
<evidence type="ECO:0000256" key="8">
    <source>
        <dbReference type="SAM" id="Coils"/>
    </source>
</evidence>
<keyword evidence="4" id="KW-1134">Transmembrane beta strand</keyword>
<organism evidence="9 10">
    <name type="scientific">Owenweeksia hongkongensis (strain DSM 17368 / CIP 108786 / JCM 12287 / NRRL B-23963 / UST20020801)</name>
    <dbReference type="NCBI Taxonomy" id="926562"/>
    <lineage>
        <taxon>Bacteria</taxon>
        <taxon>Pseudomonadati</taxon>
        <taxon>Bacteroidota</taxon>
        <taxon>Flavobacteriia</taxon>
        <taxon>Flavobacteriales</taxon>
        <taxon>Owenweeksiaceae</taxon>
        <taxon>Owenweeksia</taxon>
    </lineage>
</organism>
<evidence type="ECO:0000256" key="2">
    <source>
        <dbReference type="ARBA" id="ARBA00007613"/>
    </source>
</evidence>
<keyword evidence="3" id="KW-0813">Transport</keyword>
<dbReference type="GO" id="GO:1990281">
    <property type="term" value="C:efflux pump complex"/>
    <property type="evidence" value="ECO:0007669"/>
    <property type="project" value="TreeGrafter"/>
</dbReference>
<dbReference type="STRING" id="926562.Oweho_2202"/>
<keyword evidence="5" id="KW-0812">Transmembrane</keyword>
<comment type="similarity">
    <text evidence="2">Belongs to the outer membrane factor (OMF) (TC 1.B.17) family.</text>
</comment>
<dbReference type="HOGENOM" id="CLU_012817_10_0_10"/>